<gene>
    <name evidence="1" type="ORF">Slin15195_G122820</name>
</gene>
<dbReference type="Proteomes" id="UP001056384">
    <property type="component" value="Chromosome 12"/>
</dbReference>
<accession>A0A9Q9B7R9</accession>
<protein>
    <submittedName>
        <fullName evidence="1">Uncharacterized protein</fullName>
    </submittedName>
</protein>
<reference evidence="1" key="1">
    <citation type="submission" date="2022-06" db="EMBL/GenBank/DDBJ databases">
        <title>Complete genome sequences of two strains of the flax pathogen Septoria linicola.</title>
        <authorList>
            <person name="Lapalu N."/>
            <person name="Simon A."/>
            <person name="Demenou B."/>
            <person name="Paumier D."/>
            <person name="Guillot M.-P."/>
            <person name="Gout L."/>
            <person name="Valade R."/>
        </authorList>
    </citation>
    <scope>NUCLEOTIDE SEQUENCE</scope>
    <source>
        <strain evidence="1">SE15195</strain>
    </source>
</reference>
<dbReference type="AlphaFoldDB" id="A0A9Q9B7R9"/>
<proteinExistence type="predicted"/>
<dbReference type="EMBL" id="CP099429">
    <property type="protein sequence ID" value="USW58963.1"/>
    <property type="molecule type" value="Genomic_DNA"/>
</dbReference>
<organism evidence="1 2">
    <name type="scientific">Septoria linicola</name>
    <dbReference type="NCBI Taxonomy" id="215465"/>
    <lineage>
        <taxon>Eukaryota</taxon>
        <taxon>Fungi</taxon>
        <taxon>Dikarya</taxon>
        <taxon>Ascomycota</taxon>
        <taxon>Pezizomycotina</taxon>
        <taxon>Dothideomycetes</taxon>
        <taxon>Dothideomycetidae</taxon>
        <taxon>Mycosphaerellales</taxon>
        <taxon>Mycosphaerellaceae</taxon>
        <taxon>Septoria</taxon>
    </lineage>
</organism>
<sequence length="190" mass="20528">MMTSTIVAALGTAATAQVIPNRIYIATSSSSALVNQWAVIGEPGARLGWSKDASLASNLTVIQDDRYIDPEHNPSGLILADDSSTFYAFSSFDSDSQFPKDDVNLNTVRFSEPMTLLGDAGTAVLPMVNNVVKSLEVRNHFLDIFQTPPQEKAIDVMQICGDGQEGGVPYYLIVADGYVNECANVTLRYV</sequence>
<name>A0A9Q9B7R9_9PEZI</name>
<evidence type="ECO:0000313" key="2">
    <source>
        <dbReference type="Proteomes" id="UP001056384"/>
    </source>
</evidence>
<keyword evidence="2" id="KW-1185">Reference proteome</keyword>
<evidence type="ECO:0000313" key="1">
    <source>
        <dbReference type="EMBL" id="USW58963.1"/>
    </source>
</evidence>